<dbReference type="PROSITE" id="PS51194">
    <property type="entry name" value="HELICASE_CTER"/>
    <property type="match status" value="1"/>
</dbReference>
<dbReference type="InterPro" id="IPR014001">
    <property type="entry name" value="Helicase_ATP-bd"/>
</dbReference>
<feature type="domain" description="Helicase C-terminal" evidence="8">
    <location>
        <begin position="406"/>
        <end position="620"/>
    </location>
</feature>
<organism evidence="9 10">
    <name type="scientific">Marinobacter koreensis</name>
    <dbReference type="NCBI Taxonomy" id="335974"/>
    <lineage>
        <taxon>Bacteria</taxon>
        <taxon>Pseudomonadati</taxon>
        <taxon>Pseudomonadota</taxon>
        <taxon>Gammaproteobacteria</taxon>
        <taxon>Pseudomonadales</taxon>
        <taxon>Marinobacteraceae</taxon>
        <taxon>Marinobacter</taxon>
    </lineage>
</organism>
<dbReference type="CDD" id="cd18793">
    <property type="entry name" value="SF2_C_SNF"/>
    <property type="match status" value="1"/>
</dbReference>
<evidence type="ECO:0000259" key="7">
    <source>
        <dbReference type="PROSITE" id="PS51192"/>
    </source>
</evidence>
<evidence type="ECO:0000256" key="1">
    <source>
        <dbReference type="ARBA" id="ARBA00022741"/>
    </source>
</evidence>
<dbReference type="SMART" id="SM00487">
    <property type="entry name" value="DEXDc"/>
    <property type="match status" value="1"/>
</dbReference>
<reference evidence="10" key="1">
    <citation type="journal article" date="2019" name="Int. J. Syst. Evol. Microbiol.">
        <title>The Global Catalogue of Microorganisms (GCM) 10K type strain sequencing project: providing services to taxonomists for standard genome sequencing and annotation.</title>
        <authorList>
            <consortium name="The Broad Institute Genomics Platform"/>
            <consortium name="The Broad Institute Genome Sequencing Center for Infectious Disease"/>
            <person name="Wu L."/>
            <person name="Ma J."/>
        </authorList>
    </citation>
    <scope>NUCLEOTIDE SEQUENCE [LARGE SCALE GENOMIC DNA]</scope>
    <source>
        <strain evidence="10">CGMCC 4.1799</strain>
    </source>
</reference>
<dbReference type="Pfam" id="PF00271">
    <property type="entry name" value="Helicase_C"/>
    <property type="match status" value="1"/>
</dbReference>
<dbReference type="Pfam" id="PF00176">
    <property type="entry name" value="SNF2-rel_dom"/>
    <property type="match status" value="1"/>
</dbReference>
<evidence type="ECO:0000256" key="2">
    <source>
        <dbReference type="ARBA" id="ARBA00022801"/>
    </source>
</evidence>
<evidence type="ECO:0000256" key="5">
    <source>
        <dbReference type="SAM" id="Coils"/>
    </source>
</evidence>
<keyword evidence="2" id="KW-0378">Hydrolase</keyword>
<keyword evidence="1" id="KW-0547">Nucleotide-binding</keyword>
<name>A0ABW0RR19_9GAMM</name>
<evidence type="ECO:0000256" key="6">
    <source>
        <dbReference type="SAM" id="MobiDB-lite"/>
    </source>
</evidence>
<protein>
    <submittedName>
        <fullName evidence="9">SNF2-related protein</fullName>
    </submittedName>
</protein>
<dbReference type="Gene3D" id="3.40.50.10810">
    <property type="entry name" value="Tandem AAA-ATPase domain"/>
    <property type="match status" value="1"/>
</dbReference>
<evidence type="ECO:0000256" key="4">
    <source>
        <dbReference type="ARBA" id="ARBA00022840"/>
    </source>
</evidence>
<gene>
    <name evidence="9" type="ORF">ACFPQA_12810</name>
</gene>
<dbReference type="InterPro" id="IPR000330">
    <property type="entry name" value="SNF2_N"/>
</dbReference>
<keyword evidence="10" id="KW-1185">Reference proteome</keyword>
<keyword evidence="5" id="KW-0175">Coiled coil</keyword>
<dbReference type="InterPro" id="IPR057342">
    <property type="entry name" value="DEXDc_RapA"/>
</dbReference>
<accession>A0ABW0RR19</accession>
<dbReference type="PANTHER" id="PTHR10799">
    <property type="entry name" value="SNF2/RAD54 HELICASE FAMILY"/>
    <property type="match status" value="1"/>
</dbReference>
<dbReference type="Proteomes" id="UP001596055">
    <property type="component" value="Unassembled WGS sequence"/>
</dbReference>
<feature type="region of interest" description="Disordered" evidence="6">
    <location>
        <begin position="355"/>
        <end position="375"/>
    </location>
</feature>
<comment type="caution">
    <text evidence="9">The sequence shown here is derived from an EMBL/GenBank/DDBJ whole genome shotgun (WGS) entry which is preliminary data.</text>
</comment>
<dbReference type="SUPFAM" id="SSF52540">
    <property type="entry name" value="P-loop containing nucleoside triphosphate hydrolases"/>
    <property type="match status" value="2"/>
</dbReference>
<dbReference type="SMART" id="SM00490">
    <property type="entry name" value="HELICc"/>
    <property type="match status" value="1"/>
</dbReference>
<feature type="coiled-coil region" evidence="5">
    <location>
        <begin position="822"/>
        <end position="912"/>
    </location>
</feature>
<feature type="domain" description="Helicase ATP-binding" evidence="7">
    <location>
        <begin position="46"/>
        <end position="215"/>
    </location>
</feature>
<dbReference type="CDD" id="cd18011">
    <property type="entry name" value="DEXDc_RapA"/>
    <property type="match status" value="1"/>
</dbReference>
<dbReference type="EMBL" id="JBHSNL010000004">
    <property type="protein sequence ID" value="MFC5545940.1"/>
    <property type="molecule type" value="Genomic_DNA"/>
</dbReference>
<evidence type="ECO:0000313" key="9">
    <source>
        <dbReference type="EMBL" id="MFC5545940.1"/>
    </source>
</evidence>
<dbReference type="InterPro" id="IPR049730">
    <property type="entry name" value="SNF2/RAD54-like_C"/>
</dbReference>
<keyword evidence="3" id="KW-0347">Helicase</keyword>
<evidence type="ECO:0000259" key="8">
    <source>
        <dbReference type="PROSITE" id="PS51194"/>
    </source>
</evidence>
<dbReference type="RefSeq" id="WP_248160182.1">
    <property type="nucleotide sequence ID" value="NZ_JAKZAJ010000005.1"/>
</dbReference>
<dbReference type="InterPro" id="IPR001650">
    <property type="entry name" value="Helicase_C-like"/>
</dbReference>
<proteinExistence type="predicted"/>
<dbReference type="PROSITE" id="PS51192">
    <property type="entry name" value="HELICASE_ATP_BIND_1"/>
    <property type="match status" value="1"/>
</dbReference>
<dbReference type="InterPro" id="IPR027417">
    <property type="entry name" value="P-loop_NTPase"/>
</dbReference>
<dbReference type="Gene3D" id="3.40.50.300">
    <property type="entry name" value="P-loop containing nucleotide triphosphate hydrolases"/>
    <property type="match status" value="1"/>
</dbReference>
<sequence>MFTPHQSTYFAHWLTQSGKIENQVSRAMASARVDMNPHQIDAACFALKSPLEQGVLLADEVGLGKTIEASLVMAQKWAENKRNILLVVPASLRKQWSQELRDKFELPSIIIDGKVATSLKKEGQTNPFDQDEQIVICSYEYAARQRDYVRLVSWNLVVFDEAHKLRNLYQTNSSKRAKALVEATELADSRVLLSATPIQNNLMELYGLSQAIDPHFFGDEKSFRALYVNRQRDQKSLEDLKRRIRPLCHRTLRRQVQEEGGINFTNRYSITQDFTPLPEEWELYRRLSHYLQRPDNEAINPRARHLVSMGLRKILASSSFAVADTLKGMIDRLEQQQRLDEESLSDIEEIDDWAESENEDGNGEGGNVESPASSSKLSQEIAQLAEFRDLAQSITSNAKGLALLTVLEKALTMTERLGGQRKAVVFTESCRTQQYLHDLLESRGYAGRTVLLNGSNNDARSKAIYRAWLEEHRGSARISGSKPADMKAALVDRFRSDKADILISTEAGGEGINLQFCSVLINYDLPWNPQKVEQRIGRVHRYGQKNDVVVVNFVNRKNPADRRVFQLLDEKLKLFEGVFGASDEVLGAIEGSIDIERRIYEIYQKCRTDQEIEYEFDQLQTSLEETLSARETAAREALLNNFDRDVVSALKTRRDQSNDFLQEFEQVLLDLARAELPEAKFNANHFYLDGQRYDLSWPLAEQNDSEFFRLQATEHYLAWDLVRRAKARDPEPAHLVFHYDQLHGQYAALKEYIGKSGVLIAFEIRFTYNKGRTRNTRLVVLAQTDDGQKLTLENADHMMCVPATSEPLTDAIPAELFKSWQSQVVEETEAETEAELDQYLEQESEKLERWAQDRRKALMATVEELDEQIRAYKKEARQLASTAEKIQAKKELRKLERKRDDALAEYHHSKKAIEQEEDRLLDEVSEKLELTFEIKELFTARWTLTH</sequence>
<dbReference type="InterPro" id="IPR038718">
    <property type="entry name" value="SNF2-like_sf"/>
</dbReference>
<keyword evidence="4" id="KW-0067">ATP-binding</keyword>
<evidence type="ECO:0000256" key="3">
    <source>
        <dbReference type="ARBA" id="ARBA00022806"/>
    </source>
</evidence>
<evidence type="ECO:0000313" key="10">
    <source>
        <dbReference type="Proteomes" id="UP001596055"/>
    </source>
</evidence>